<proteinExistence type="predicted"/>
<dbReference type="InterPro" id="IPR032675">
    <property type="entry name" value="LRR_dom_sf"/>
</dbReference>
<gene>
    <name evidence="1" type="ORF">PYCCODRAFT_641073</name>
</gene>
<dbReference type="OrthoDB" id="2749124at2759"/>
<evidence type="ECO:0000313" key="2">
    <source>
        <dbReference type="Proteomes" id="UP000193067"/>
    </source>
</evidence>
<evidence type="ECO:0000313" key="1">
    <source>
        <dbReference type="EMBL" id="OSD00857.1"/>
    </source>
</evidence>
<accession>A0A1Y2IIC0</accession>
<name>A0A1Y2IIC0_TRAC3</name>
<dbReference type="STRING" id="1353009.A0A1Y2IIC0"/>
<organism evidence="1 2">
    <name type="scientific">Trametes coccinea (strain BRFM310)</name>
    <name type="common">Pycnoporus coccineus</name>
    <dbReference type="NCBI Taxonomy" id="1353009"/>
    <lineage>
        <taxon>Eukaryota</taxon>
        <taxon>Fungi</taxon>
        <taxon>Dikarya</taxon>
        <taxon>Basidiomycota</taxon>
        <taxon>Agaricomycotina</taxon>
        <taxon>Agaricomycetes</taxon>
        <taxon>Polyporales</taxon>
        <taxon>Polyporaceae</taxon>
        <taxon>Trametes</taxon>
    </lineage>
</organism>
<dbReference type="EMBL" id="KZ084115">
    <property type="protein sequence ID" value="OSD00857.1"/>
    <property type="molecule type" value="Genomic_DNA"/>
</dbReference>
<evidence type="ECO:0008006" key="3">
    <source>
        <dbReference type="Google" id="ProtNLM"/>
    </source>
</evidence>
<reference evidence="1 2" key="1">
    <citation type="journal article" date="2015" name="Biotechnol. Biofuels">
        <title>Enhanced degradation of softwood versus hardwood by the white-rot fungus Pycnoporus coccineus.</title>
        <authorList>
            <person name="Couturier M."/>
            <person name="Navarro D."/>
            <person name="Chevret D."/>
            <person name="Henrissat B."/>
            <person name="Piumi F."/>
            <person name="Ruiz-Duenas F.J."/>
            <person name="Martinez A.T."/>
            <person name="Grigoriev I.V."/>
            <person name="Riley R."/>
            <person name="Lipzen A."/>
            <person name="Berrin J.G."/>
            <person name="Master E.R."/>
            <person name="Rosso M.N."/>
        </authorList>
    </citation>
    <scope>NUCLEOTIDE SEQUENCE [LARGE SCALE GENOMIC DNA]</scope>
    <source>
        <strain evidence="1 2">BRFM310</strain>
    </source>
</reference>
<dbReference type="Gene3D" id="3.80.10.10">
    <property type="entry name" value="Ribonuclease Inhibitor"/>
    <property type="match status" value="1"/>
</dbReference>
<dbReference type="SUPFAM" id="SSF52047">
    <property type="entry name" value="RNI-like"/>
    <property type="match status" value="1"/>
</dbReference>
<protein>
    <recommendedName>
        <fullName evidence="3">F-box domain-containing protein</fullName>
    </recommendedName>
</protein>
<dbReference type="Proteomes" id="UP000193067">
    <property type="component" value="Unassembled WGS sequence"/>
</dbReference>
<dbReference type="AlphaFoldDB" id="A0A1Y2IIC0"/>
<keyword evidence="2" id="KW-1185">Reference proteome</keyword>
<sequence length="605" mass="67424">MLLYHDGMARRLAQMIILQYLSHVFLGQLRTAVQAPPWLDHGDLDVVNVVPAVPLHIHTAAVRRHRSHAMATLETVPTEIFAQICEDCDRRALFSLATTCRAISWPSLAILWKQLDSISPLLYTLPSDAITRSSPRLIIRARRKVRVINVTRELARADFERFNLYAPFIHDIVMCIPLGCDVTPDGWHFFYKACPGPLRNLRRMVTSLHIENDQSVAIPFSFLLGPALKHLIVHVLYSITCNPPKTLQPYFSELLASLPFRCPQLSLLVSNLNPPAPYLSEALADGVGQLRHLTSLHIETIPLLARAFVRLRSLPHLTSLKMEARSSDYPEGALAEGRSDAVSFPSLSILAVSADSGKCLISLLEYARSPSLKSLSVTICGPTTRRELTTIMAVIGSHPSRVTLENLAIRIIQVDRTDPFAVLSFPPSALQPLHALSSLRGFQLRGACHAILNDAAFIQFAHAWPHLEDLWLFDISLPSESITLAGVVEFACLCPSVQSIRLQLANVNHSECTALLARLKSLGAVATAALQHPVSLDIGRPSIAEEDIDTVAEILFRVFPTLERLLTRWTYVRNQRDHEPTIGEIMSHRWSAVYRNVFKFRNNAS</sequence>